<accession>A0ABT6S2A7</accession>
<dbReference type="InterPro" id="IPR053931">
    <property type="entry name" value="RapZ_C"/>
</dbReference>
<dbReference type="PANTHER" id="PTHR30448">
    <property type="entry name" value="RNASE ADAPTER PROTEIN RAPZ"/>
    <property type="match status" value="1"/>
</dbReference>
<proteinExistence type="predicted"/>
<comment type="caution">
    <text evidence="2">The sequence shown here is derived from an EMBL/GenBank/DDBJ whole genome shotgun (WGS) entry which is preliminary data.</text>
</comment>
<evidence type="ECO:0000313" key="3">
    <source>
        <dbReference type="Proteomes" id="UP001224661"/>
    </source>
</evidence>
<gene>
    <name evidence="2" type="ORF">QIS99_28105</name>
</gene>
<reference evidence="2 3" key="1">
    <citation type="submission" date="2023-05" db="EMBL/GenBank/DDBJ databases">
        <title>Draft genome sequence of Streptomyces sp. B-S-A8 isolated from a cave soil in Thailand.</title>
        <authorList>
            <person name="Chamroensaksri N."/>
            <person name="Muangham S."/>
        </authorList>
    </citation>
    <scope>NUCLEOTIDE SEQUENCE [LARGE SCALE GENOMIC DNA]</scope>
    <source>
        <strain evidence="2 3">B-S-A8</strain>
    </source>
</reference>
<dbReference type="EMBL" id="JASCIR010000037">
    <property type="protein sequence ID" value="MDI3390026.1"/>
    <property type="molecule type" value="Genomic_DNA"/>
</dbReference>
<dbReference type="Proteomes" id="UP001224661">
    <property type="component" value="Unassembled WGS sequence"/>
</dbReference>
<protein>
    <submittedName>
        <fullName evidence="2">RNase adapter RapZ</fullName>
    </submittedName>
</protein>
<name>A0ABT6S2A7_9ACTN</name>
<sequence>MSSSLRNPPKDPAVRARMLHSTGLDPEVRAYVRSSPGAARLIERSTRRALALLDQVTDGRRVDLHVVCGGGRHRSVAVAEDIADRLRVAGIGVETEHRHINRPIL</sequence>
<dbReference type="PANTHER" id="PTHR30448:SF0">
    <property type="entry name" value="RNASE ADAPTER PROTEIN RAPZ"/>
    <property type="match status" value="1"/>
</dbReference>
<evidence type="ECO:0000313" key="2">
    <source>
        <dbReference type="EMBL" id="MDI3390026.1"/>
    </source>
</evidence>
<keyword evidence="3" id="KW-1185">Reference proteome</keyword>
<dbReference type="InterPro" id="IPR005337">
    <property type="entry name" value="RapZ-like"/>
</dbReference>
<feature type="domain" description="RapZ C-terminal" evidence="1">
    <location>
        <begin position="5"/>
        <end position="100"/>
    </location>
</feature>
<dbReference type="RefSeq" id="WP_282516505.1">
    <property type="nucleotide sequence ID" value="NZ_JASCIR010000037.1"/>
</dbReference>
<organism evidence="2 3">
    <name type="scientific">Streptomyces solicavernae</name>
    <dbReference type="NCBI Taxonomy" id="3043614"/>
    <lineage>
        <taxon>Bacteria</taxon>
        <taxon>Bacillati</taxon>
        <taxon>Actinomycetota</taxon>
        <taxon>Actinomycetes</taxon>
        <taxon>Kitasatosporales</taxon>
        <taxon>Streptomycetaceae</taxon>
        <taxon>Streptomyces</taxon>
    </lineage>
</organism>
<evidence type="ECO:0000259" key="1">
    <source>
        <dbReference type="Pfam" id="PF22740"/>
    </source>
</evidence>
<dbReference type="Pfam" id="PF22740">
    <property type="entry name" value="PapZ_C"/>
    <property type="match status" value="1"/>
</dbReference>